<sequence>MLFLLLTAIVTGAAAWNLPAKLCQDFDLTVTVTSNNFVFGAPKFSNNFDITDFVTDLTSREFSKTFSPLLPDKVNQTGTYRIGSTFCAPSNPHAPNRDTVIFATHGLNFDRTYWDSGIQPEKYSFVDYAISQGYSVFYYDRLGILTIFSVSGYINQLPIQTEIAKQLAQIVKSGRYPGSIGKPKSLVLVGHSFGSSISAAVAASEPDIADGLILTGFSYNGSNPNNFALAAQLQIASSQNPAKWNRLDTAPDYDLAVVEYTEYNKAPFAIGELLTVTAIDILPVAFKGVAMVIAGQHDFIFCQSQCDDVIEHPATEIFSQASAFKAVSYPGSGHGINFALNATGAYEEIFSYLGANGL</sequence>
<evidence type="ECO:0000256" key="1">
    <source>
        <dbReference type="SAM" id="SignalP"/>
    </source>
</evidence>
<dbReference type="InterPro" id="IPR000073">
    <property type="entry name" value="AB_hydrolase_1"/>
</dbReference>
<dbReference type="Proteomes" id="UP000462212">
    <property type="component" value="Unassembled WGS sequence"/>
</dbReference>
<keyword evidence="4" id="KW-1185">Reference proteome</keyword>
<comment type="caution">
    <text evidence="3">The sequence shown here is derived from an EMBL/GenBank/DDBJ whole genome shotgun (WGS) entry which is preliminary data.</text>
</comment>
<dbReference type="OrthoDB" id="190201at2759"/>
<gene>
    <name evidence="3" type="ORF">LSUB1_G002412</name>
</gene>
<dbReference type="Gene3D" id="3.40.50.1820">
    <property type="entry name" value="alpha/beta hydrolase"/>
    <property type="match status" value="1"/>
</dbReference>
<feature type="domain" description="AB hydrolase-1" evidence="2">
    <location>
        <begin position="101"/>
        <end position="337"/>
    </location>
</feature>
<organism evidence="3 4">
    <name type="scientific">Lachnellula subtilissima</name>
    <dbReference type="NCBI Taxonomy" id="602034"/>
    <lineage>
        <taxon>Eukaryota</taxon>
        <taxon>Fungi</taxon>
        <taxon>Dikarya</taxon>
        <taxon>Ascomycota</taxon>
        <taxon>Pezizomycotina</taxon>
        <taxon>Leotiomycetes</taxon>
        <taxon>Helotiales</taxon>
        <taxon>Lachnaceae</taxon>
        <taxon>Lachnellula</taxon>
    </lineage>
</organism>
<protein>
    <recommendedName>
        <fullName evidence="2">AB hydrolase-1 domain-containing protein</fullName>
    </recommendedName>
</protein>
<accession>A0A8H8RTL2</accession>
<feature type="signal peptide" evidence="1">
    <location>
        <begin position="1"/>
        <end position="15"/>
    </location>
</feature>
<dbReference type="AlphaFoldDB" id="A0A8H8RTL2"/>
<feature type="chain" id="PRO_5034637486" description="AB hydrolase-1 domain-containing protein" evidence="1">
    <location>
        <begin position="16"/>
        <end position="358"/>
    </location>
</feature>
<dbReference type="Pfam" id="PF12697">
    <property type="entry name" value="Abhydrolase_6"/>
    <property type="match status" value="1"/>
</dbReference>
<proteinExistence type="predicted"/>
<dbReference type="InterPro" id="IPR029058">
    <property type="entry name" value="AB_hydrolase_fold"/>
</dbReference>
<reference evidence="3 4" key="1">
    <citation type="submission" date="2018-05" db="EMBL/GenBank/DDBJ databases">
        <title>Genome sequencing and assembly of the regulated plant pathogen Lachnellula willkommii and related sister species for the development of diagnostic species identification markers.</title>
        <authorList>
            <person name="Giroux E."/>
            <person name="Bilodeau G."/>
        </authorList>
    </citation>
    <scope>NUCLEOTIDE SEQUENCE [LARGE SCALE GENOMIC DNA]</scope>
    <source>
        <strain evidence="3 4">CBS 197.66</strain>
    </source>
</reference>
<keyword evidence="1" id="KW-0732">Signal</keyword>
<name>A0A8H8RTL2_9HELO</name>
<dbReference type="EMBL" id="QGMJ01000167">
    <property type="protein sequence ID" value="TVY40706.1"/>
    <property type="molecule type" value="Genomic_DNA"/>
</dbReference>
<evidence type="ECO:0000313" key="4">
    <source>
        <dbReference type="Proteomes" id="UP000462212"/>
    </source>
</evidence>
<evidence type="ECO:0000259" key="2">
    <source>
        <dbReference type="Pfam" id="PF12697"/>
    </source>
</evidence>
<evidence type="ECO:0000313" key="3">
    <source>
        <dbReference type="EMBL" id="TVY40706.1"/>
    </source>
</evidence>
<dbReference type="SUPFAM" id="SSF53474">
    <property type="entry name" value="alpha/beta-Hydrolases"/>
    <property type="match status" value="1"/>
</dbReference>